<evidence type="ECO:0000259" key="9">
    <source>
        <dbReference type="Pfam" id="PF12821"/>
    </source>
</evidence>
<evidence type="ECO:0000256" key="4">
    <source>
        <dbReference type="ARBA" id="ARBA00022989"/>
    </source>
</evidence>
<dbReference type="GO" id="GO:0015744">
    <property type="term" value="P:succinate transport"/>
    <property type="evidence" value="ECO:0007669"/>
    <property type="project" value="TreeGrafter"/>
</dbReference>
<name>A0A975XTU7_9RHOO</name>
<feature type="transmembrane region" description="Helical" evidence="7">
    <location>
        <begin position="201"/>
        <end position="222"/>
    </location>
</feature>
<dbReference type="PANTHER" id="PTHR34390:SF2">
    <property type="entry name" value="SUCCINATE TRANSPORTER SUBUNIT YJJP-RELATED"/>
    <property type="match status" value="1"/>
</dbReference>
<dbReference type="Proteomes" id="UP000683428">
    <property type="component" value="Chromosome"/>
</dbReference>
<keyword evidence="3 7" id="KW-0812">Transmembrane</keyword>
<dbReference type="InterPro" id="IPR010619">
    <property type="entry name" value="ThrE-like_N"/>
</dbReference>
<feature type="transmembrane region" description="Helical" evidence="7">
    <location>
        <begin position="320"/>
        <end position="340"/>
    </location>
</feature>
<evidence type="ECO:0000313" key="10">
    <source>
        <dbReference type="EMBL" id="QWT48107.1"/>
    </source>
</evidence>
<dbReference type="EMBL" id="CP064782">
    <property type="protein sequence ID" value="QWT48107.1"/>
    <property type="molecule type" value="Genomic_DNA"/>
</dbReference>
<keyword evidence="11" id="KW-1185">Reference proteome</keyword>
<gene>
    <name evidence="10" type="ORF">Azoinq_09510</name>
</gene>
<keyword evidence="2" id="KW-1003">Cell membrane</keyword>
<dbReference type="Pfam" id="PF06738">
    <property type="entry name" value="ThrE"/>
    <property type="match status" value="1"/>
</dbReference>
<evidence type="ECO:0000256" key="7">
    <source>
        <dbReference type="SAM" id="Phobius"/>
    </source>
</evidence>
<proteinExistence type="inferred from homology"/>
<sequence>MDALHESIHALLRFGEQFLQAGSTAYRTREAMLHLAPALGIDSLHMKMDLRCLVATARRGEERVTLVREIGAPGVDSRELKKLQHFVLHTPPHLDAATVHGFLDRVSSARRLHGPLLISLTTGAACGAFAFLNGGGATEISAAALAAAVGQGLRSLLHRRHLSPYAIYTLCGLAASGLYVVLAQLLVLLGVDSQTRHSAGFVSAVLFLVPGFPMVSAALDLLRQETNIALARLVHVLMLLFMAALGLAAVIALAGITLDTAPPPQLSLGALTGARVLASFVGACGFALLFNESFLDALFVGLLAIIGNGLRLWLRDGGVSLPLATFLGALVVGLLVSLLLRRLAEPRITLTVPAVIMMVPGVYTFETLVRFNEGSVLAALGTGVQAAFVVVTMGMGLAVSRFLSEKASRRERGYTGRG</sequence>
<dbReference type="GO" id="GO:0005886">
    <property type="term" value="C:plasma membrane"/>
    <property type="evidence" value="ECO:0007669"/>
    <property type="project" value="UniProtKB-SubCell"/>
</dbReference>
<feature type="transmembrane region" description="Helical" evidence="7">
    <location>
        <begin position="347"/>
        <end position="365"/>
    </location>
</feature>
<feature type="transmembrane region" description="Helical" evidence="7">
    <location>
        <begin position="268"/>
        <end position="290"/>
    </location>
</feature>
<feature type="transmembrane region" description="Helical" evidence="7">
    <location>
        <begin position="234"/>
        <end position="256"/>
    </location>
</feature>
<dbReference type="AlphaFoldDB" id="A0A975XTU7"/>
<dbReference type="GO" id="GO:0022857">
    <property type="term" value="F:transmembrane transporter activity"/>
    <property type="evidence" value="ECO:0007669"/>
    <property type="project" value="InterPro"/>
</dbReference>
<dbReference type="Pfam" id="PF12821">
    <property type="entry name" value="ThrE_2"/>
    <property type="match status" value="1"/>
</dbReference>
<evidence type="ECO:0000259" key="8">
    <source>
        <dbReference type="Pfam" id="PF06738"/>
    </source>
</evidence>
<evidence type="ECO:0000256" key="5">
    <source>
        <dbReference type="ARBA" id="ARBA00023136"/>
    </source>
</evidence>
<dbReference type="InterPro" id="IPR050539">
    <property type="entry name" value="ThrE_Dicarb/AminoAcid_Exp"/>
</dbReference>
<protein>
    <submittedName>
        <fullName evidence="10">Threonine/serine exporter family protein</fullName>
    </submittedName>
</protein>
<feature type="domain" description="Threonine/serine exporter-like N-terminal" evidence="8">
    <location>
        <begin position="11"/>
        <end position="253"/>
    </location>
</feature>
<evidence type="ECO:0000256" key="6">
    <source>
        <dbReference type="ARBA" id="ARBA00034125"/>
    </source>
</evidence>
<feature type="transmembrane region" description="Helical" evidence="7">
    <location>
        <begin position="165"/>
        <end position="189"/>
    </location>
</feature>
<feature type="domain" description="Threonine/Serine exporter ThrE" evidence="9">
    <location>
        <begin position="276"/>
        <end position="401"/>
    </location>
</feature>
<evidence type="ECO:0000256" key="2">
    <source>
        <dbReference type="ARBA" id="ARBA00022475"/>
    </source>
</evidence>
<comment type="similarity">
    <text evidence="6">Belongs to the ThrE exporter (TC 2.A.79) family.</text>
</comment>
<evidence type="ECO:0000256" key="3">
    <source>
        <dbReference type="ARBA" id="ARBA00022692"/>
    </source>
</evidence>
<feature type="transmembrane region" description="Helical" evidence="7">
    <location>
        <begin position="297"/>
        <end position="314"/>
    </location>
</feature>
<dbReference type="InterPro" id="IPR024528">
    <property type="entry name" value="ThrE_2"/>
</dbReference>
<keyword evidence="5 7" id="KW-0472">Membrane</keyword>
<dbReference type="KEGG" id="aiq:Azoinq_09510"/>
<dbReference type="RefSeq" id="WP_216129670.1">
    <property type="nucleotide sequence ID" value="NZ_CP064782.1"/>
</dbReference>
<reference evidence="10" key="1">
    <citation type="submission" date="2020-11" db="EMBL/GenBank/DDBJ databases">
        <title>Azospira inquinata sp. nov.</title>
        <authorList>
            <person name="Moe W.M."/>
            <person name="Mikes M.C."/>
        </authorList>
    </citation>
    <scope>NUCLEOTIDE SEQUENCE</scope>
    <source>
        <strain evidence="10">Azo-3</strain>
    </source>
</reference>
<dbReference type="PANTHER" id="PTHR34390">
    <property type="entry name" value="UPF0442 PROTEIN YJJB-RELATED"/>
    <property type="match status" value="1"/>
</dbReference>
<comment type="subcellular location">
    <subcellularLocation>
        <location evidence="1">Cell membrane</location>
        <topology evidence="1">Multi-pass membrane protein</topology>
    </subcellularLocation>
</comment>
<accession>A0A975XTU7</accession>
<keyword evidence="4 7" id="KW-1133">Transmembrane helix</keyword>
<feature type="transmembrane region" description="Helical" evidence="7">
    <location>
        <begin position="377"/>
        <end position="403"/>
    </location>
</feature>
<evidence type="ECO:0000313" key="11">
    <source>
        <dbReference type="Proteomes" id="UP000683428"/>
    </source>
</evidence>
<organism evidence="10 11">
    <name type="scientific">Azospira inquinata</name>
    <dbReference type="NCBI Taxonomy" id="2785627"/>
    <lineage>
        <taxon>Bacteria</taxon>
        <taxon>Pseudomonadati</taxon>
        <taxon>Pseudomonadota</taxon>
        <taxon>Betaproteobacteria</taxon>
        <taxon>Rhodocyclales</taxon>
        <taxon>Rhodocyclaceae</taxon>
        <taxon>Azospira</taxon>
    </lineage>
</organism>
<evidence type="ECO:0000256" key="1">
    <source>
        <dbReference type="ARBA" id="ARBA00004651"/>
    </source>
</evidence>